<keyword evidence="6 12" id="KW-0808">Transferase</keyword>
<dbReference type="RefSeq" id="WP_114607988.1">
    <property type="nucleotide sequence ID" value="NZ_JABVZQ010000001.1"/>
</dbReference>
<evidence type="ECO:0000256" key="2">
    <source>
        <dbReference type="ARBA" id="ARBA00007274"/>
    </source>
</evidence>
<dbReference type="SMART" id="SM00971">
    <property type="entry name" value="SATase_N"/>
    <property type="match status" value="1"/>
</dbReference>
<feature type="compositionally biased region" description="Basic and acidic residues" evidence="10">
    <location>
        <begin position="243"/>
        <end position="254"/>
    </location>
</feature>
<dbReference type="InterPro" id="IPR005881">
    <property type="entry name" value="Ser_O-AcTrfase"/>
</dbReference>
<dbReference type="PROSITE" id="PS00101">
    <property type="entry name" value="HEXAPEP_TRANSFERASES"/>
    <property type="match status" value="1"/>
</dbReference>
<dbReference type="InterPro" id="IPR042122">
    <property type="entry name" value="Ser_AcTrfase_N_sf"/>
</dbReference>
<keyword evidence="8 12" id="KW-0012">Acyltransferase</keyword>
<dbReference type="InterPro" id="IPR045304">
    <property type="entry name" value="LbH_SAT"/>
</dbReference>
<protein>
    <recommendedName>
        <fullName evidence="4">Serine acetyltransferase</fullName>
        <ecNumber evidence="3">2.3.1.30</ecNumber>
    </recommendedName>
</protein>
<dbReference type="EMBL" id="JADGII010000004">
    <property type="protein sequence ID" value="MBF0636341.1"/>
    <property type="molecule type" value="Genomic_DNA"/>
</dbReference>
<keyword evidence="13" id="KW-1185">Reference proteome</keyword>
<evidence type="ECO:0000313" key="13">
    <source>
        <dbReference type="Proteomes" id="UP000619838"/>
    </source>
</evidence>
<evidence type="ECO:0000313" key="12">
    <source>
        <dbReference type="EMBL" id="MBF0636341.1"/>
    </source>
</evidence>
<dbReference type="InterPro" id="IPR018357">
    <property type="entry name" value="Hexapep_transf_CS"/>
</dbReference>
<gene>
    <name evidence="12" type="primary">cysE</name>
    <name evidence="12" type="ORF">INT08_03985</name>
</gene>
<evidence type="ECO:0000256" key="4">
    <source>
        <dbReference type="ARBA" id="ARBA00018522"/>
    </source>
</evidence>
<proteinExistence type="inferred from homology"/>
<dbReference type="Gene3D" id="1.10.3130.10">
    <property type="entry name" value="serine acetyltransferase, domain 1"/>
    <property type="match status" value="1"/>
</dbReference>
<dbReference type="Pfam" id="PF06426">
    <property type="entry name" value="SATase_N"/>
    <property type="match status" value="1"/>
</dbReference>
<keyword evidence="5" id="KW-0028">Amino-acid biosynthesis</keyword>
<feature type="region of interest" description="Disordered" evidence="10">
    <location>
        <begin position="242"/>
        <end position="264"/>
    </location>
</feature>
<comment type="caution">
    <text evidence="12">The sequence shown here is derived from an EMBL/GenBank/DDBJ whole genome shotgun (WGS) entry which is preliminary data.</text>
</comment>
<dbReference type="PANTHER" id="PTHR42811">
    <property type="entry name" value="SERINE ACETYLTRANSFERASE"/>
    <property type="match status" value="1"/>
</dbReference>
<dbReference type="InterPro" id="IPR053376">
    <property type="entry name" value="Serine_acetyltransferase"/>
</dbReference>
<evidence type="ECO:0000256" key="5">
    <source>
        <dbReference type="ARBA" id="ARBA00022605"/>
    </source>
</evidence>
<evidence type="ECO:0000256" key="3">
    <source>
        <dbReference type="ARBA" id="ARBA00013266"/>
    </source>
</evidence>
<dbReference type="InterPro" id="IPR001451">
    <property type="entry name" value="Hexapep"/>
</dbReference>
<reference evidence="12 13" key="1">
    <citation type="journal article" date="2020" name="Microorganisms">
        <title>Simultaneous Genome Sequencing of Prosthecochloris ethylica and Desulfuromonas acetoxidans within a Syntrophic Mixture Reveals Unique Pili and Protein Interactions.</title>
        <authorList>
            <person name="Kyndt J.A."/>
            <person name="Van Beeumen J.J."/>
            <person name="Meyer T.E."/>
        </authorList>
    </citation>
    <scope>NUCLEOTIDE SEQUENCE [LARGE SCALE GENOMIC DNA]</scope>
    <source>
        <strain evidence="12 13">N3</strain>
    </source>
</reference>
<evidence type="ECO:0000256" key="6">
    <source>
        <dbReference type="ARBA" id="ARBA00022679"/>
    </source>
</evidence>
<dbReference type="InterPro" id="IPR010493">
    <property type="entry name" value="Ser_AcTrfase_N"/>
</dbReference>
<comment type="similarity">
    <text evidence="2">Belongs to the transferase hexapeptide repeat family.</text>
</comment>
<dbReference type="GO" id="GO:0009001">
    <property type="term" value="F:serine O-acetyltransferase activity"/>
    <property type="evidence" value="ECO:0007669"/>
    <property type="project" value="UniProtKB-EC"/>
</dbReference>
<dbReference type="NCBIfam" id="TIGR01172">
    <property type="entry name" value="cysE"/>
    <property type="match status" value="1"/>
</dbReference>
<dbReference type="SUPFAM" id="SSF51161">
    <property type="entry name" value="Trimeric LpxA-like enzymes"/>
    <property type="match status" value="1"/>
</dbReference>
<dbReference type="Pfam" id="PF00132">
    <property type="entry name" value="Hexapep"/>
    <property type="match status" value="1"/>
</dbReference>
<keyword evidence="7" id="KW-0677">Repeat</keyword>
<dbReference type="NCBIfam" id="NF041874">
    <property type="entry name" value="EPS_EpsC"/>
    <property type="match status" value="1"/>
</dbReference>
<organism evidence="12 13">
    <name type="scientific">Prosthecochloris ethylica</name>
    <dbReference type="NCBI Taxonomy" id="2743976"/>
    <lineage>
        <taxon>Bacteria</taxon>
        <taxon>Pseudomonadati</taxon>
        <taxon>Chlorobiota</taxon>
        <taxon>Chlorobiia</taxon>
        <taxon>Chlorobiales</taxon>
        <taxon>Chlorobiaceae</taxon>
        <taxon>Prosthecochloris</taxon>
    </lineage>
</organism>
<accession>A0ABR9XRA6</accession>
<sequence length="264" mass="28996">MVAEDIWSIIRSEAERECANEPYMRHFLEQHILQFTDFGSALGMLLSVKLASKHFPPQVLQELFADFMADSPEDLDNAAADLAATLERDPAAVNYFEIMLFLKGFQALQSHRLSHWLWNNGRTSMAYLLQNRMSEVFSVDIHPAASIGRGILLDHATSLVIGETAVVEDNVSILHEVTLGGTGKESGDRHPKVRQCVLIGAGAKILGNVEIGTGAKVGAGSVVLEDVPPHYTVAGVPAQIVGRTREADPARDMNQRLQSSRRRE</sequence>
<evidence type="ECO:0000256" key="1">
    <source>
        <dbReference type="ARBA" id="ARBA00004876"/>
    </source>
</evidence>
<evidence type="ECO:0000259" key="11">
    <source>
        <dbReference type="SMART" id="SM00971"/>
    </source>
</evidence>
<dbReference type="Gene3D" id="2.160.10.10">
    <property type="entry name" value="Hexapeptide repeat proteins"/>
    <property type="match status" value="1"/>
</dbReference>
<evidence type="ECO:0000256" key="9">
    <source>
        <dbReference type="ARBA" id="ARBA00049486"/>
    </source>
</evidence>
<evidence type="ECO:0000256" key="10">
    <source>
        <dbReference type="SAM" id="MobiDB-lite"/>
    </source>
</evidence>
<dbReference type="EC" id="2.3.1.30" evidence="3"/>
<name>A0ABR9XRA6_9CHLB</name>
<feature type="domain" description="Serine acetyltransferase N-terminal" evidence="11">
    <location>
        <begin position="6"/>
        <end position="110"/>
    </location>
</feature>
<evidence type="ECO:0000256" key="7">
    <source>
        <dbReference type="ARBA" id="ARBA00022737"/>
    </source>
</evidence>
<dbReference type="InterPro" id="IPR011004">
    <property type="entry name" value="Trimer_LpxA-like_sf"/>
</dbReference>
<comment type="pathway">
    <text evidence="1">Amino-acid biosynthesis; L-cysteine biosynthesis; L-cysteine from L-serine: step 1/2.</text>
</comment>
<evidence type="ECO:0000256" key="8">
    <source>
        <dbReference type="ARBA" id="ARBA00023315"/>
    </source>
</evidence>
<comment type="catalytic activity">
    <reaction evidence="9">
        <text>L-serine + acetyl-CoA = O-acetyl-L-serine + CoA</text>
        <dbReference type="Rhea" id="RHEA:24560"/>
        <dbReference type="ChEBI" id="CHEBI:33384"/>
        <dbReference type="ChEBI" id="CHEBI:57287"/>
        <dbReference type="ChEBI" id="CHEBI:57288"/>
        <dbReference type="ChEBI" id="CHEBI:58340"/>
        <dbReference type="EC" id="2.3.1.30"/>
    </reaction>
</comment>
<dbReference type="CDD" id="cd03354">
    <property type="entry name" value="LbH_SAT"/>
    <property type="match status" value="1"/>
</dbReference>
<dbReference type="Proteomes" id="UP000619838">
    <property type="component" value="Unassembled WGS sequence"/>
</dbReference>